<dbReference type="Proteomes" id="UP000647860">
    <property type="component" value="Unassembled WGS sequence"/>
</dbReference>
<evidence type="ECO:0000313" key="3">
    <source>
        <dbReference type="Proteomes" id="UP000647860"/>
    </source>
</evidence>
<proteinExistence type="predicted"/>
<reference evidence="2 3" key="1">
    <citation type="submission" date="2021-01" db="EMBL/GenBank/DDBJ databases">
        <title>Whole genome shotgun sequence of Verrucosispora gifhornensis NBRC 16317.</title>
        <authorList>
            <person name="Komaki H."/>
            <person name="Tamura T."/>
        </authorList>
    </citation>
    <scope>NUCLEOTIDE SEQUENCE [LARGE SCALE GENOMIC DNA]</scope>
    <source>
        <strain evidence="2 3">NBRC 16317</strain>
    </source>
</reference>
<protein>
    <submittedName>
        <fullName evidence="2">Uncharacterized protein</fullName>
    </submittedName>
</protein>
<evidence type="ECO:0000313" key="2">
    <source>
        <dbReference type="EMBL" id="GIJ18393.1"/>
    </source>
</evidence>
<keyword evidence="3" id="KW-1185">Reference proteome</keyword>
<dbReference type="EMBL" id="BOPA01000040">
    <property type="protein sequence ID" value="GIJ18393.1"/>
    <property type="molecule type" value="Genomic_DNA"/>
</dbReference>
<organism evidence="2 3">
    <name type="scientific">Micromonospora gifhornensis</name>
    <dbReference type="NCBI Taxonomy" id="84594"/>
    <lineage>
        <taxon>Bacteria</taxon>
        <taxon>Bacillati</taxon>
        <taxon>Actinomycetota</taxon>
        <taxon>Actinomycetes</taxon>
        <taxon>Micromonosporales</taxon>
        <taxon>Micromonosporaceae</taxon>
        <taxon>Micromonospora</taxon>
    </lineage>
</organism>
<keyword evidence="1" id="KW-0812">Transmembrane</keyword>
<gene>
    <name evidence="2" type="ORF">Vgi01_50770</name>
</gene>
<comment type="caution">
    <text evidence="2">The sequence shown here is derived from an EMBL/GenBank/DDBJ whole genome shotgun (WGS) entry which is preliminary data.</text>
</comment>
<evidence type="ECO:0000256" key="1">
    <source>
        <dbReference type="SAM" id="Phobius"/>
    </source>
</evidence>
<keyword evidence="1" id="KW-1133">Transmembrane helix</keyword>
<sequence length="93" mass="10459">MRRRPYSSVDGAYARLWLGLSRLLYLAPTWFMSINQLGFYYGSVGDSDGALPLYTQVPVLMKPDHFIGYFNLALRARVAGGLRGGHRPVGPRR</sequence>
<keyword evidence="1" id="KW-0472">Membrane</keyword>
<feature type="transmembrane region" description="Helical" evidence="1">
    <location>
        <begin position="12"/>
        <end position="31"/>
    </location>
</feature>
<name>A0ABQ4IL11_9ACTN</name>
<accession>A0ABQ4IL11</accession>